<protein>
    <submittedName>
        <fullName evidence="2">FHA domain-containing protein</fullName>
    </submittedName>
</protein>
<dbReference type="InterPro" id="IPR000253">
    <property type="entry name" value="FHA_dom"/>
</dbReference>
<dbReference type="InterPro" id="IPR050923">
    <property type="entry name" value="Cell_Proc_Reg/RNA_Proc"/>
</dbReference>
<dbReference type="Pfam" id="PF00498">
    <property type="entry name" value="FHA"/>
    <property type="match status" value="1"/>
</dbReference>
<dbReference type="Proteomes" id="UP001596084">
    <property type="component" value="Unassembled WGS sequence"/>
</dbReference>
<proteinExistence type="predicted"/>
<evidence type="ECO:0000259" key="1">
    <source>
        <dbReference type="PROSITE" id="PS50006"/>
    </source>
</evidence>
<dbReference type="Gene3D" id="2.60.200.20">
    <property type="match status" value="1"/>
</dbReference>
<evidence type="ECO:0000313" key="3">
    <source>
        <dbReference type="Proteomes" id="UP001596084"/>
    </source>
</evidence>
<dbReference type="PANTHER" id="PTHR23308">
    <property type="entry name" value="NUCLEAR INHIBITOR OF PROTEIN PHOSPHATASE-1"/>
    <property type="match status" value="1"/>
</dbReference>
<keyword evidence="3" id="KW-1185">Reference proteome</keyword>
<organism evidence="2 3">
    <name type="scientific">Polaromonas jejuensis</name>
    <dbReference type="NCBI Taxonomy" id="457502"/>
    <lineage>
        <taxon>Bacteria</taxon>
        <taxon>Pseudomonadati</taxon>
        <taxon>Pseudomonadota</taxon>
        <taxon>Betaproteobacteria</taxon>
        <taxon>Burkholderiales</taxon>
        <taxon>Comamonadaceae</taxon>
        <taxon>Polaromonas</taxon>
    </lineage>
</organism>
<dbReference type="InterPro" id="IPR008984">
    <property type="entry name" value="SMAD_FHA_dom_sf"/>
</dbReference>
<dbReference type="CDD" id="cd00060">
    <property type="entry name" value="FHA"/>
    <property type="match status" value="1"/>
</dbReference>
<dbReference type="PROSITE" id="PS50006">
    <property type="entry name" value="FHA_DOMAIN"/>
    <property type="match status" value="1"/>
</dbReference>
<dbReference type="RefSeq" id="WP_068832215.1">
    <property type="nucleotide sequence ID" value="NZ_JBHSMX010000066.1"/>
</dbReference>
<comment type="caution">
    <text evidence="2">The sequence shown here is derived from an EMBL/GenBank/DDBJ whole genome shotgun (WGS) entry which is preliminary data.</text>
</comment>
<dbReference type="SMART" id="SM00240">
    <property type="entry name" value="FHA"/>
    <property type="match status" value="1"/>
</dbReference>
<evidence type="ECO:0000313" key="2">
    <source>
        <dbReference type="EMBL" id="MFC5523835.1"/>
    </source>
</evidence>
<dbReference type="SUPFAM" id="SSF49879">
    <property type="entry name" value="SMAD/FHA domain"/>
    <property type="match status" value="2"/>
</dbReference>
<name>A0ABW0QGT5_9BURK</name>
<reference evidence="3" key="1">
    <citation type="journal article" date="2019" name="Int. J. Syst. Evol. Microbiol.">
        <title>The Global Catalogue of Microorganisms (GCM) 10K type strain sequencing project: providing services to taxonomists for standard genome sequencing and annotation.</title>
        <authorList>
            <consortium name="The Broad Institute Genomics Platform"/>
            <consortium name="The Broad Institute Genome Sequencing Center for Infectious Disease"/>
            <person name="Wu L."/>
            <person name="Ma J."/>
        </authorList>
    </citation>
    <scope>NUCLEOTIDE SEQUENCE [LARGE SCALE GENOMIC DNA]</scope>
    <source>
        <strain evidence="3">CGMCC 4.7277</strain>
    </source>
</reference>
<feature type="domain" description="FHA" evidence="1">
    <location>
        <begin position="23"/>
        <end position="73"/>
    </location>
</feature>
<sequence length="212" mass="22747">MPQLIASVEGVEIRHVYLKNDRTTLGRKLHNDIVFDNMIVSGEHCVFELEGLADVYIEDLGSTNGTYINGHMIKSRQQLEDGDIIAIGNFRVQFLATSAPEQPGFQKETAAMSLDALGFPGTSGALQASLKVLSGSLAGLEVPVVKAVTTFGQPGVAVAAISHRRDGYYVAYMKGETPPTLNGQPIGPEAIALAHHDVLNLAGTEMEFLLKN</sequence>
<gene>
    <name evidence="2" type="ORF">ACFPP7_23405</name>
</gene>
<accession>A0ABW0QGT5</accession>
<dbReference type="EMBL" id="JBHSMX010000066">
    <property type="protein sequence ID" value="MFC5523835.1"/>
    <property type="molecule type" value="Genomic_DNA"/>
</dbReference>